<evidence type="ECO:0000256" key="5">
    <source>
        <dbReference type="ARBA" id="ARBA00023239"/>
    </source>
</evidence>
<name>A0AA37UI16_9MICO</name>
<keyword evidence="4" id="KW-0472">Membrane</keyword>
<evidence type="ECO:0000256" key="6">
    <source>
        <dbReference type="ARBA" id="ARBA00023316"/>
    </source>
</evidence>
<dbReference type="GO" id="GO:0016829">
    <property type="term" value="F:lyase activity"/>
    <property type="evidence" value="ECO:0007669"/>
    <property type="project" value="UniProtKB-KW"/>
</dbReference>
<keyword evidence="2" id="KW-0812">Transmembrane</keyword>
<comment type="caution">
    <text evidence="7">The sequence shown here is derived from an EMBL/GenBank/DDBJ whole genome shotgun (WGS) entry which is preliminary data.</text>
</comment>
<keyword evidence="8" id="KW-1185">Reference proteome</keyword>
<protein>
    <recommendedName>
        <fullName evidence="9">Endolytic murein transglycosylase</fullName>
    </recommendedName>
</protein>
<evidence type="ECO:0000313" key="8">
    <source>
        <dbReference type="Proteomes" id="UP001157160"/>
    </source>
</evidence>
<organism evidence="7 8">
    <name type="scientific">Arenivirga flava</name>
    <dbReference type="NCBI Taxonomy" id="1930060"/>
    <lineage>
        <taxon>Bacteria</taxon>
        <taxon>Bacillati</taxon>
        <taxon>Actinomycetota</taxon>
        <taxon>Actinomycetes</taxon>
        <taxon>Micrococcales</taxon>
        <taxon>Microbacteriaceae</taxon>
        <taxon>Arenivirga</taxon>
    </lineage>
</organism>
<dbReference type="GO" id="GO:0071555">
    <property type="term" value="P:cell wall organization"/>
    <property type="evidence" value="ECO:0007669"/>
    <property type="project" value="UniProtKB-KW"/>
</dbReference>
<accession>A0AA37UI16</accession>
<keyword evidence="6" id="KW-0961">Cell wall biogenesis/degradation</keyword>
<reference evidence="7 8" key="1">
    <citation type="journal article" date="2014" name="Int. J. Syst. Evol. Microbiol.">
        <title>Complete genome sequence of Corynebacterium casei LMG S-19264T (=DSM 44701T), isolated from a smear-ripened cheese.</title>
        <authorList>
            <consortium name="US DOE Joint Genome Institute (JGI-PGF)"/>
            <person name="Walter F."/>
            <person name="Albersmeier A."/>
            <person name="Kalinowski J."/>
            <person name="Ruckert C."/>
        </authorList>
    </citation>
    <scope>NUCLEOTIDE SEQUENCE [LARGE SCALE GENOMIC DNA]</scope>
    <source>
        <strain evidence="7 8">NBRC 112289</strain>
    </source>
</reference>
<dbReference type="InterPro" id="IPR003770">
    <property type="entry name" value="MLTG-like"/>
</dbReference>
<sequence>MSAQAALDVLSDQANRVTASVLIREGLTAEQIFEQLAADTGVPLADIQAAAVPADYALPADLTSLDGYLFPATYSFDPGTEPSTMISAMVNRMISALDERGVAAEDRHRVLTIASIIEREARLPEDFGRVARVIENRLAQGMPLQMDSTAQFGVAGDEGSVWSSEVQLEDRNPWNTYQIEGLPLGPISAPGDTAIDAVLNPPAGDWTYFVTVNLETGETVFTSNLADHEAAVQQLRDWCAETGFEACG</sequence>
<dbReference type="PANTHER" id="PTHR30518:SF2">
    <property type="entry name" value="ENDOLYTIC MUREIN TRANSGLYCOSYLASE"/>
    <property type="match status" value="1"/>
</dbReference>
<dbReference type="RefSeq" id="WP_284230350.1">
    <property type="nucleotide sequence ID" value="NZ_BSUL01000001.1"/>
</dbReference>
<dbReference type="EMBL" id="BSUL01000001">
    <property type="protein sequence ID" value="GMA27612.1"/>
    <property type="molecule type" value="Genomic_DNA"/>
</dbReference>
<dbReference type="Pfam" id="PF02618">
    <property type="entry name" value="YceG"/>
    <property type="match status" value="1"/>
</dbReference>
<evidence type="ECO:0000256" key="4">
    <source>
        <dbReference type="ARBA" id="ARBA00023136"/>
    </source>
</evidence>
<evidence type="ECO:0008006" key="9">
    <source>
        <dbReference type="Google" id="ProtNLM"/>
    </source>
</evidence>
<evidence type="ECO:0000256" key="1">
    <source>
        <dbReference type="ARBA" id="ARBA00022475"/>
    </source>
</evidence>
<evidence type="ECO:0000256" key="2">
    <source>
        <dbReference type="ARBA" id="ARBA00022692"/>
    </source>
</evidence>
<evidence type="ECO:0000256" key="3">
    <source>
        <dbReference type="ARBA" id="ARBA00022989"/>
    </source>
</evidence>
<dbReference type="AlphaFoldDB" id="A0AA37UI16"/>
<keyword evidence="5" id="KW-0456">Lyase</keyword>
<dbReference type="PANTHER" id="PTHR30518">
    <property type="entry name" value="ENDOLYTIC MUREIN TRANSGLYCOSYLASE"/>
    <property type="match status" value="1"/>
</dbReference>
<gene>
    <name evidence="7" type="ORF">GCM10025874_08650</name>
</gene>
<keyword evidence="3" id="KW-1133">Transmembrane helix</keyword>
<dbReference type="NCBIfam" id="TIGR00247">
    <property type="entry name" value="endolytic transglycosylase MltG"/>
    <property type="match status" value="1"/>
</dbReference>
<proteinExistence type="predicted"/>
<keyword evidence="1" id="KW-1003">Cell membrane</keyword>
<evidence type="ECO:0000313" key="7">
    <source>
        <dbReference type="EMBL" id="GMA27612.1"/>
    </source>
</evidence>
<dbReference type="Proteomes" id="UP001157160">
    <property type="component" value="Unassembled WGS sequence"/>
</dbReference>